<reference evidence="6 7" key="1">
    <citation type="journal article" date="2018" name="Environ. Microbiol.">
        <title>Novel energy conservation strategies and behaviour of Pelotomaculum schinkii driving syntrophic propionate catabolism.</title>
        <authorList>
            <person name="Hidalgo-Ahumada C.A.P."/>
            <person name="Nobu M.K."/>
            <person name="Narihiro T."/>
            <person name="Tamaki H."/>
            <person name="Liu W.T."/>
            <person name="Kamagata Y."/>
            <person name="Stams A.J.M."/>
            <person name="Imachi H."/>
            <person name="Sousa D.Z."/>
        </authorList>
    </citation>
    <scope>NUCLEOTIDE SEQUENCE [LARGE SCALE GENOMIC DNA]</scope>
    <source>
        <strain evidence="6 7">MGP</strain>
    </source>
</reference>
<dbReference type="InterPro" id="IPR005129">
    <property type="entry name" value="GTPase_ArgK"/>
</dbReference>
<dbReference type="EC" id="3.6.-.-" evidence="6"/>
<sequence length="317" mass="35247">MADLPQGFWSGEQRSLARVISLVENEMPEKDEILRKLYQHTGRSYILGFTGSPGAGKSSLVDSIIREIRRRKQTVGVIAVDPSSPFTGGAFLGDRIRMNEHALDDGVFVRSMATRGSLGGLAKTTKEVVKVMDAFGMDWIIIETVGVGQSELDIMYIADSTIVVLTPGAGDSIQSMKAGIMEIADVFAINKCDMPGADTLALEVNLMLDMQDDHIKWRPPVLKTATINRGEGIEELLGAIETHRDYLKEKGFFEARRKERTKNETLDIVNYQWQRLVRKQVDSPGRVKDLLDKVASMEVDPYTASSKIIEWVIADLK</sequence>
<comment type="similarity">
    <text evidence="1">Belongs to the SIMIBI class G3E GTPase family. ArgK/MeaB subfamily.</text>
</comment>
<dbReference type="GO" id="GO:0003924">
    <property type="term" value="F:GTPase activity"/>
    <property type="evidence" value="ECO:0007669"/>
    <property type="project" value="InterPro"/>
</dbReference>
<dbReference type="PANTHER" id="PTHR43087">
    <property type="entry name" value="LYSINE/ARGININE/ORNITHINE TRANSPORT SYSTEM KINASE"/>
    <property type="match status" value="1"/>
</dbReference>
<dbReference type="PANTHER" id="PTHR43087:SF1">
    <property type="entry name" value="LAO_AO TRANSPORT SYSTEM ATPASE"/>
    <property type="match status" value="1"/>
</dbReference>
<name>A0A4Y7RLM1_9FIRM</name>
<gene>
    <name evidence="6" type="ORF">Pmgp_02800</name>
</gene>
<dbReference type="GO" id="GO:0005525">
    <property type="term" value="F:GTP binding"/>
    <property type="evidence" value="ECO:0007669"/>
    <property type="project" value="UniProtKB-KW"/>
</dbReference>
<keyword evidence="2" id="KW-0547">Nucleotide-binding</keyword>
<organism evidence="6 7">
    <name type="scientific">Pelotomaculum propionicicum</name>
    <dbReference type="NCBI Taxonomy" id="258475"/>
    <lineage>
        <taxon>Bacteria</taxon>
        <taxon>Bacillati</taxon>
        <taxon>Bacillota</taxon>
        <taxon>Clostridia</taxon>
        <taxon>Eubacteriales</taxon>
        <taxon>Desulfotomaculaceae</taxon>
        <taxon>Pelotomaculum</taxon>
    </lineage>
</organism>
<dbReference type="Pfam" id="PF03308">
    <property type="entry name" value="MeaB"/>
    <property type="match status" value="1"/>
</dbReference>
<dbReference type="InterPro" id="IPR027417">
    <property type="entry name" value="P-loop_NTPase"/>
</dbReference>
<comment type="caution">
    <text evidence="6">The sequence shown here is derived from an EMBL/GenBank/DDBJ whole genome shotgun (WGS) entry which is preliminary data.</text>
</comment>
<evidence type="ECO:0000313" key="7">
    <source>
        <dbReference type="Proteomes" id="UP000297597"/>
    </source>
</evidence>
<dbReference type="SUPFAM" id="SSF52540">
    <property type="entry name" value="P-loop containing nucleoside triphosphate hydrolases"/>
    <property type="match status" value="1"/>
</dbReference>
<dbReference type="InterPro" id="IPR052040">
    <property type="entry name" value="GTPase/Isobutyryl-CoA_mutase"/>
</dbReference>
<evidence type="ECO:0000256" key="2">
    <source>
        <dbReference type="ARBA" id="ARBA00022741"/>
    </source>
</evidence>
<keyword evidence="5" id="KW-0143">Chaperone</keyword>
<keyword evidence="4" id="KW-0342">GTP-binding</keyword>
<keyword evidence="3 6" id="KW-0378">Hydrolase</keyword>
<dbReference type="NCBIfam" id="TIGR00750">
    <property type="entry name" value="lao"/>
    <property type="match status" value="1"/>
</dbReference>
<dbReference type="AlphaFoldDB" id="A0A4Y7RLM1"/>
<evidence type="ECO:0000256" key="1">
    <source>
        <dbReference type="ARBA" id="ARBA00009625"/>
    </source>
</evidence>
<keyword evidence="7" id="KW-1185">Reference proteome</keyword>
<evidence type="ECO:0000256" key="5">
    <source>
        <dbReference type="ARBA" id="ARBA00023186"/>
    </source>
</evidence>
<evidence type="ECO:0000256" key="3">
    <source>
        <dbReference type="ARBA" id="ARBA00022801"/>
    </source>
</evidence>
<dbReference type="Proteomes" id="UP000297597">
    <property type="component" value="Unassembled WGS sequence"/>
</dbReference>
<dbReference type="RefSeq" id="WP_243119859.1">
    <property type="nucleotide sequence ID" value="NZ_QFFZ01000036.1"/>
</dbReference>
<proteinExistence type="inferred from homology"/>
<dbReference type="CDD" id="cd03114">
    <property type="entry name" value="MMAA-like"/>
    <property type="match status" value="1"/>
</dbReference>
<dbReference type="Gene3D" id="3.40.50.300">
    <property type="entry name" value="P-loop containing nucleotide triphosphate hydrolases"/>
    <property type="match status" value="1"/>
</dbReference>
<evidence type="ECO:0000313" key="6">
    <source>
        <dbReference type="EMBL" id="TEB09888.1"/>
    </source>
</evidence>
<evidence type="ECO:0000256" key="4">
    <source>
        <dbReference type="ARBA" id="ARBA00023134"/>
    </source>
</evidence>
<dbReference type="EMBL" id="QFFZ01000036">
    <property type="protein sequence ID" value="TEB09888.1"/>
    <property type="molecule type" value="Genomic_DNA"/>
</dbReference>
<protein>
    <submittedName>
        <fullName evidence="6">Putative GTPase</fullName>
        <ecNumber evidence="6">3.6.-.-</ecNumber>
    </submittedName>
</protein>
<accession>A0A4Y7RLM1</accession>